<gene>
    <name evidence="2" type="ORF">A3D03_04295</name>
</gene>
<comment type="similarity">
    <text evidence="1">Belongs to the phD/YefM antitoxin family.</text>
</comment>
<sequence>MKTVSVYELRDNLSYYLNLVSKNQTSLVVEKYNTPTAILTPYVKGTVVDDPLSLKGFLGKKGSGIQYVNRIRRNKHERDRVKKLLNRS</sequence>
<reference evidence="2 3" key="1">
    <citation type="journal article" date="2016" name="Nat. Commun.">
        <title>Thousands of microbial genomes shed light on interconnected biogeochemical processes in an aquifer system.</title>
        <authorList>
            <person name="Anantharaman K."/>
            <person name="Brown C.T."/>
            <person name="Hug L.A."/>
            <person name="Sharon I."/>
            <person name="Castelle C.J."/>
            <person name="Probst A.J."/>
            <person name="Thomas B.C."/>
            <person name="Singh A."/>
            <person name="Wilkins M.J."/>
            <person name="Karaoz U."/>
            <person name="Brodie E.L."/>
            <person name="Williams K.H."/>
            <person name="Hubbard S.S."/>
            <person name="Banfield J.F."/>
        </authorList>
    </citation>
    <scope>NUCLEOTIDE SEQUENCE [LARGE SCALE GENOMIC DNA]</scope>
</reference>
<dbReference type="AlphaFoldDB" id="A0A1F6A9H6"/>
<dbReference type="InterPro" id="IPR036165">
    <property type="entry name" value="YefM-like_sf"/>
</dbReference>
<name>A0A1F6A9H6_9BACT</name>
<comment type="caution">
    <text evidence="2">The sequence shown here is derived from an EMBL/GenBank/DDBJ whole genome shotgun (WGS) entry which is preliminary data.</text>
</comment>
<evidence type="ECO:0000313" key="3">
    <source>
        <dbReference type="Proteomes" id="UP000177092"/>
    </source>
</evidence>
<evidence type="ECO:0000256" key="1">
    <source>
        <dbReference type="ARBA" id="ARBA00009981"/>
    </source>
</evidence>
<protein>
    <submittedName>
        <fullName evidence="2">Uncharacterized protein</fullName>
    </submittedName>
</protein>
<dbReference type="Proteomes" id="UP000177092">
    <property type="component" value="Unassembled WGS sequence"/>
</dbReference>
<organism evidence="2 3">
    <name type="scientific">Candidatus Gottesmanbacteria bacterium RIFCSPHIGHO2_02_FULL_40_13</name>
    <dbReference type="NCBI Taxonomy" id="1798384"/>
    <lineage>
        <taxon>Bacteria</taxon>
        <taxon>Candidatus Gottesmaniibacteriota</taxon>
    </lineage>
</organism>
<proteinExistence type="inferred from homology"/>
<dbReference type="SUPFAM" id="SSF143120">
    <property type="entry name" value="YefM-like"/>
    <property type="match status" value="1"/>
</dbReference>
<dbReference type="EMBL" id="MFJN01000033">
    <property type="protein sequence ID" value="OGG20947.1"/>
    <property type="molecule type" value="Genomic_DNA"/>
</dbReference>
<evidence type="ECO:0000313" key="2">
    <source>
        <dbReference type="EMBL" id="OGG20947.1"/>
    </source>
</evidence>
<accession>A0A1F6A9H6</accession>